<dbReference type="Proteomes" id="UP000239649">
    <property type="component" value="Unassembled WGS sequence"/>
</dbReference>
<reference evidence="2 3" key="1">
    <citation type="journal article" date="2018" name="Plant J.">
        <title>Genome sequences of Chlorella sorokiniana UTEX 1602 and Micractinium conductrix SAG 241.80: implications to maltose excretion by a green alga.</title>
        <authorList>
            <person name="Arriola M.B."/>
            <person name="Velmurugan N."/>
            <person name="Zhang Y."/>
            <person name="Plunkett M.H."/>
            <person name="Hondzo H."/>
            <person name="Barney B.M."/>
        </authorList>
    </citation>
    <scope>NUCLEOTIDE SEQUENCE [LARGE SCALE GENOMIC DNA]</scope>
    <source>
        <strain evidence="2 3">SAG 241.80</strain>
    </source>
</reference>
<dbReference type="AlphaFoldDB" id="A0A2P6VH90"/>
<evidence type="ECO:0000313" key="3">
    <source>
        <dbReference type="Proteomes" id="UP000239649"/>
    </source>
</evidence>
<proteinExistence type="predicted"/>
<sequence>MVDAPMQCSWSWCRTGQDAAAGTTGPAARAGPSTVGLPSRRQQHHCTSVAAGLEEPSQDLGGGCTDAVVSL</sequence>
<organism evidence="2 3">
    <name type="scientific">Micractinium conductrix</name>
    <dbReference type="NCBI Taxonomy" id="554055"/>
    <lineage>
        <taxon>Eukaryota</taxon>
        <taxon>Viridiplantae</taxon>
        <taxon>Chlorophyta</taxon>
        <taxon>core chlorophytes</taxon>
        <taxon>Trebouxiophyceae</taxon>
        <taxon>Chlorellales</taxon>
        <taxon>Chlorellaceae</taxon>
        <taxon>Chlorella clade</taxon>
        <taxon>Micractinium</taxon>
    </lineage>
</organism>
<evidence type="ECO:0000313" key="2">
    <source>
        <dbReference type="EMBL" id="PSC73453.1"/>
    </source>
</evidence>
<dbReference type="EMBL" id="LHPF02000007">
    <property type="protein sequence ID" value="PSC73453.1"/>
    <property type="molecule type" value="Genomic_DNA"/>
</dbReference>
<feature type="region of interest" description="Disordered" evidence="1">
    <location>
        <begin position="17"/>
        <end position="41"/>
    </location>
</feature>
<protein>
    <submittedName>
        <fullName evidence="2">Uncharacterized protein</fullName>
    </submittedName>
</protein>
<keyword evidence="3" id="KW-1185">Reference proteome</keyword>
<name>A0A2P6VH90_9CHLO</name>
<accession>A0A2P6VH90</accession>
<evidence type="ECO:0000256" key="1">
    <source>
        <dbReference type="SAM" id="MobiDB-lite"/>
    </source>
</evidence>
<feature type="compositionally biased region" description="Low complexity" evidence="1">
    <location>
        <begin position="19"/>
        <end position="32"/>
    </location>
</feature>
<comment type="caution">
    <text evidence="2">The sequence shown here is derived from an EMBL/GenBank/DDBJ whole genome shotgun (WGS) entry which is preliminary data.</text>
</comment>
<gene>
    <name evidence="2" type="ORF">C2E20_3288</name>
</gene>